<name>A0ABP1G9M2_9CHLO</name>
<reference evidence="1 2" key="1">
    <citation type="submission" date="2024-06" db="EMBL/GenBank/DDBJ databases">
        <authorList>
            <person name="Kraege A."/>
            <person name="Thomma B."/>
        </authorList>
    </citation>
    <scope>NUCLEOTIDE SEQUENCE [LARGE SCALE GENOMIC DNA]</scope>
</reference>
<proteinExistence type="predicted"/>
<sequence>MQERAASDCRKRGIPPAPSNCAKCSTHIQKAREVMECRGDKIMDHWPNHGLPLEVLCKSFAEFSDLTHSGEPLPLDCTSAFAMVDTASKVGLSEAQLQPAILEICKTWLGHSITCDESWPTDLEPIIIGNIGQHTVLLVNVKTNKGGNASAELLLHYLDYLASREQSSNLLQRSCAPVLYVEISCGVLCVGGLAAHAAGSQTNEGSLVGVKEKPVKLIAKVWQPQDNHTIGDLVQVAWHKQGVAPEVTDTFKTGTWRLTVMTYLAIEEGWMPLLWYAPGNCEAHEKVKRAMMAIGEELPLTSPATNGDWEAICGETLRALRKGHEAQVTLPDGQKACGFHADVRLTNIIARRGPEGWQIKFVAFWPEWHPRGIKVPSSNGL</sequence>
<dbReference type="EMBL" id="CAXHTA020000017">
    <property type="protein sequence ID" value="CAL5227259.1"/>
    <property type="molecule type" value="Genomic_DNA"/>
</dbReference>
<organism evidence="1 2">
    <name type="scientific">Coccomyxa viridis</name>
    <dbReference type="NCBI Taxonomy" id="1274662"/>
    <lineage>
        <taxon>Eukaryota</taxon>
        <taxon>Viridiplantae</taxon>
        <taxon>Chlorophyta</taxon>
        <taxon>core chlorophytes</taxon>
        <taxon>Trebouxiophyceae</taxon>
        <taxon>Trebouxiophyceae incertae sedis</taxon>
        <taxon>Coccomyxaceae</taxon>
        <taxon>Coccomyxa</taxon>
    </lineage>
</organism>
<evidence type="ECO:0000313" key="1">
    <source>
        <dbReference type="EMBL" id="CAL5227259.1"/>
    </source>
</evidence>
<keyword evidence="2" id="KW-1185">Reference proteome</keyword>
<evidence type="ECO:0000313" key="2">
    <source>
        <dbReference type="Proteomes" id="UP001497392"/>
    </source>
</evidence>
<comment type="caution">
    <text evidence="1">The sequence shown here is derived from an EMBL/GenBank/DDBJ whole genome shotgun (WGS) entry which is preliminary data.</text>
</comment>
<gene>
    <name evidence="1" type="primary">g10189</name>
    <name evidence="1" type="ORF">VP750_LOCUS9165</name>
</gene>
<dbReference type="Proteomes" id="UP001497392">
    <property type="component" value="Unassembled WGS sequence"/>
</dbReference>
<accession>A0ABP1G9M2</accession>
<protein>
    <submittedName>
        <fullName evidence="1">G10189 protein</fullName>
    </submittedName>
</protein>